<evidence type="ECO:0000313" key="6">
    <source>
        <dbReference type="Proteomes" id="UP000185744"/>
    </source>
</evidence>
<dbReference type="PANTHER" id="PTHR33164">
    <property type="entry name" value="TRANSCRIPTIONAL REGULATOR, MARR FAMILY"/>
    <property type="match status" value="1"/>
</dbReference>
<feature type="domain" description="HTH marR-type" evidence="4">
    <location>
        <begin position="7"/>
        <end position="103"/>
    </location>
</feature>
<dbReference type="PANTHER" id="PTHR33164:SF43">
    <property type="entry name" value="HTH-TYPE TRANSCRIPTIONAL REPRESSOR YETL"/>
    <property type="match status" value="1"/>
</dbReference>
<dbReference type="Pfam" id="PF22381">
    <property type="entry name" value="Staph_reg_Sar_Rot"/>
    <property type="match status" value="1"/>
</dbReference>
<keyword evidence="1" id="KW-0805">Transcription regulation</keyword>
<evidence type="ECO:0000259" key="4">
    <source>
        <dbReference type="SMART" id="SM00347"/>
    </source>
</evidence>
<evidence type="ECO:0000256" key="3">
    <source>
        <dbReference type="ARBA" id="ARBA00023163"/>
    </source>
</evidence>
<dbReference type="InterPro" id="IPR036388">
    <property type="entry name" value="WH-like_DNA-bd_sf"/>
</dbReference>
<gene>
    <name evidence="5" type="ORF">BTN85_0835</name>
</gene>
<dbReference type="GO" id="GO:0003677">
    <property type="term" value="F:DNA binding"/>
    <property type="evidence" value="ECO:0007669"/>
    <property type="project" value="UniProtKB-KW"/>
</dbReference>
<name>A0A1Q6DVG1_METT1</name>
<dbReference type="InterPro" id="IPR039422">
    <property type="entry name" value="MarR/SlyA-like"/>
</dbReference>
<keyword evidence="3" id="KW-0804">Transcription</keyword>
<proteinExistence type="predicted"/>
<dbReference type="GO" id="GO:0006950">
    <property type="term" value="P:response to stress"/>
    <property type="evidence" value="ECO:0007669"/>
    <property type="project" value="TreeGrafter"/>
</dbReference>
<accession>A0A1Q6DVG1</accession>
<evidence type="ECO:0000256" key="1">
    <source>
        <dbReference type="ARBA" id="ARBA00023015"/>
    </source>
</evidence>
<dbReference type="CDD" id="cd00090">
    <property type="entry name" value="HTH_ARSR"/>
    <property type="match status" value="1"/>
</dbReference>
<dbReference type="InterPro" id="IPR055166">
    <property type="entry name" value="Transc_reg_Sar_Rot_HTH"/>
</dbReference>
<comment type="caution">
    <text evidence="5">The sequence shown here is derived from an EMBL/GenBank/DDBJ whole genome shotgun (WGS) entry which is preliminary data.</text>
</comment>
<evidence type="ECO:0000313" key="5">
    <source>
        <dbReference type="EMBL" id="OKY78345.1"/>
    </source>
</evidence>
<dbReference type="EMBL" id="MSDW01000001">
    <property type="protein sequence ID" value="OKY78345.1"/>
    <property type="molecule type" value="Genomic_DNA"/>
</dbReference>
<dbReference type="Proteomes" id="UP000185744">
    <property type="component" value="Unassembled WGS sequence"/>
</dbReference>
<dbReference type="InterPro" id="IPR000835">
    <property type="entry name" value="HTH_MarR-typ"/>
</dbReference>
<keyword evidence="6" id="KW-1185">Reference proteome</keyword>
<keyword evidence="2" id="KW-0238">DNA-binding</keyword>
<dbReference type="SUPFAM" id="SSF46785">
    <property type="entry name" value="Winged helix' DNA-binding domain"/>
    <property type="match status" value="1"/>
</dbReference>
<dbReference type="SMART" id="SM00347">
    <property type="entry name" value="HTH_MARR"/>
    <property type="match status" value="1"/>
</dbReference>
<protein>
    <submittedName>
        <fullName evidence="5">Transcriptional regulator, MarR family</fullName>
    </submittedName>
</protein>
<evidence type="ECO:0000256" key="2">
    <source>
        <dbReference type="ARBA" id="ARBA00023125"/>
    </source>
</evidence>
<reference evidence="5" key="1">
    <citation type="submission" date="2016-12" db="EMBL/GenBank/DDBJ databases">
        <title>Discovery of methanogenic haloarchaea.</title>
        <authorList>
            <person name="Sorokin D.Y."/>
            <person name="Makarova K.S."/>
            <person name="Abbas B."/>
            <person name="Ferrer M."/>
            <person name="Golyshin P.N."/>
        </authorList>
    </citation>
    <scope>NUCLEOTIDE SEQUENCE [LARGE SCALE GENOMIC DNA]</scope>
    <source>
        <strain evidence="5">HMET1</strain>
    </source>
</reference>
<dbReference type="Gene3D" id="1.10.10.10">
    <property type="entry name" value="Winged helix-like DNA-binding domain superfamily/Winged helix DNA-binding domain"/>
    <property type="match status" value="1"/>
</dbReference>
<dbReference type="InterPro" id="IPR036390">
    <property type="entry name" value="WH_DNA-bd_sf"/>
</dbReference>
<dbReference type="GO" id="GO:0003700">
    <property type="term" value="F:DNA-binding transcription factor activity"/>
    <property type="evidence" value="ECO:0007669"/>
    <property type="project" value="InterPro"/>
</dbReference>
<dbReference type="AlphaFoldDB" id="A0A1Q6DVG1"/>
<dbReference type="STRING" id="1903181.BTN85_0835"/>
<dbReference type="InParanoid" id="A0A1Q6DVG1"/>
<organism evidence="5 6">
    <name type="scientific">Methanohalarchaeum thermophilum</name>
    <dbReference type="NCBI Taxonomy" id="1903181"/>
    <lineage>
        <taxon>Archaea</taxon>
        <taxon>Methanobacteriati</taxon>
        <taxon>Methanobacteriota</taxon>
        <taxon>Methanonatronarchaeia</taxon>
        <taxon>Methanonatronarchaeales</taxon>
        <taxon>Methanonatronarchaeaceae</taxon>
        <taxon>Candidatus Methanohalarchaeum</taxon>
    </lineage>
</organism>
<sequence>MKINCLESYGEFDYNEWSILSLLDERDKKYTELCEGLDLSKPTVSKTLKKLSDRNLVKKLDNAQDNRVKIYSISKKGRDEFEKARKMVKMELKLLKCDIEKEIMRLEYRDKEFD</sequence>
<dbReference type="InterPro" id="IPR011991">
    <property type="entry name" value="ArsR-like_HTH"/>
</dbReference>